<sequence length="278" mass="30706">MKRLFSSNFYVAAFMAAGLMLSSCAKDKNGERLIFSIEDDIALGNQVAAQTDSIYRSKGQLLELNDPRPNVQAAYAQINKIVDKILTSDQVSYAQEFGYEVKIIHDDNTLNAFATPGGHIYVFTGIIKKLDNEDQLAGVLGHEIAHADRRHTSKALERQYGLSVLLSILLGENQNQLVEIGAGLATLKFGRDAETEADFYSVEYLGDTPYTCDGAAEFFKKMQDEQQAGKPPVFLSTHPNDEDRIKAISDKAIADKCVKPVQQSSVSDYQTLKNNLTL</sequence>
<keyword evidence="4 6" id="KW-0862">Zinc</keyword>
<gene>
    <name evidence="9" type="ORF">ACFPIB_05540</name>
</gene>
<dbReference type="PANTHER" id="PTHR22726">
    <property type="entry name" value="METALLOENDOPEPTIDASE OMA1"/>
    <property type="match status" value="1"/>
</dbReference>
<dbReference type="InterPro" id="IPR001915">
    <property type="entry name" value="Peptidase_M48"/>
</dbReference>
<organism evidence="9 10">
    <name type="scientific">Adhaeribacter terreus</name>
    <dbReference type="NCBI Taxonomy" id="529703"/>
    <lineage>
        <taxon>Bacteria</taxon>
        <taxon>Pseudomonadati</taxon>
        <taxon>Bacteroidota</taxon>
        <taxon>Cytophagia</taxon>
        <taxon>Cytophagales</taxon>
        <taxon>Hymenobacteraceae</taxon>
        <taxon>Adhaeribacter</taxon>
    </lineage>
</organism>
<dbReference type="PROSITE" id="PS51257">
    <property type="entry name" value="PROKAR_LIPOPROTEIN"/>
    <property type="match status" value="1"/>
</dbReference>
<comment type="similarity">
    <text evidence="6">Belongs to the peptidase M48 family.</text>
</comment>
<keyword evidence="1 6" id="KW-0645">Protease</keyword>
<evidence type="ECO:0000256" key="2">
    <source>
        <dbReference type="ARBA" id="ARBA00022723"/>
    </source>
</evidence>
<evidence type="ECO:0000256" key="5">
    <source>
        <dbReference type="ARBA" id="ARBA00023049"/>
    </source>
</evidence>
<name>A0ABW0EA61_9BACT</name>
<evidence type="ECO:0000313" key="10">
    <source>
        <dbReference type="Proteomes" id="UP001596161"/>
    </source>
</evidence>
<dbReference type="Proteomes" id="UP001596161">
    <property type="component" value="Unassembled WGS sequence"/>
</dbReference>
<evidence type="ECO:0000313" key="9">
    <source>
        <dbReference type="EMBL" id="MFC5270063.1"/>
    </source>
</evidence>
<evidence type="ECO:0000256" key="1">
    <source>
        <dbReference type="ARBA" id="ARBA00022670"/>
    </source>
</evidence>
<proteinExistence type="inferred from homology"/>
<reference evidence="10" key="1">
    <citation type="journal article" date="2019" name="Int. J. Syst. Evol. Microbiol.">
        <title>The Global Catalogue of Microorganisms (GCM) 10K type strain sequencing project: providing services to taxonomists for standard genome sequencing and annotation.</title>
        <authorList>
            <consortium name="The Broad Institute Genomics Platform"/>
            <consortium name="The Broad Institute Genome Sequencing Center for Infectious Disease"/>
            <person name="Wu L."/>
            <person name="Ma J."/>
        </authorList>
    </citation>
    <scope>NUCLEOTIDE SEQUENCE [LARGE SCALE GENOMIC DNA]</scope>
    <source>
        <strain evidence="10">KACC 12602</strain>
    </source>
</reference>
<comment type="cofactor">
    <cofactor evidence="6">
        <name>Zn(2+)</name>
        <dbReference type="ChEBI" id="CHEBI:29105"/>
    </cofactor>
    <text evidence="6">Binds 1 zinc ion per subunit.</text>
</comment>
<dbReference type="EC" id="3.4.24.-" evidence="9"/>
<dbReference type="Gene3D" id="3.30.2010.10">
    <property type="entry name" value="Metalloproteases ('zincins'), catalytic domain"/>
    <property type="match status" value="1"/>
</dbReference>
<feature type="chain" id="PRO_5045220552" evidence="7">
    <location>
        <begin position="26"/>
        <end position="278"/>
    </location>
</feature>
<protein>
    <submittedName>
        <fullName evidence="9">M48 family metalloprotease</fullName>
        <ecNumber evidence="9">3.4.24.-</ecNumber>
    </submittedName>
</protein>
<evidence type="ECO:0000256" key="3">
    <source>
        <dbReference type="ARBA" id="ARBA00022801"/>
    </source>
</evidence>
<dbReference type="EMBL" id="JBHSKT010000003">
    <property type="protein sequence ID" value="MFC5270063.1"/>
    <property type="molecule type" value="Genomic_DNA"/>
</dbReference>
<feature type="domain" description="Peptidase M48" evidence="8">
    <location>
        <begin position="76"/>
        <end position="250"/>
    </location>
</feature>
<accession>A0ABW0EA61</accession>
<keyword evidence="5 6" id="KW-0482">Metalloprotease</keyword>
<dbReference type="PANTHER" id="PTHR22726:SF1">
    <property type="entry name" value="METALLOENDOPEPTIDASE OMA1, MITOCHONDRIAL"/>
    <property type="match status" value="1"/>
</dbReference>
<dbReference type="Pfam" id="PF01435">
    <property type="entry name" value="Peptidase_M48"/>
    <property type="match status" value="1"/>
</dbReference>
<keyword evidence="3 6" id="KW-0378">Hydrolase</keyword>
<keyword evidence="2" id="KW-0479">Metal-binding</keyword>
<dbReference type="GO" id="GO:0008237">
    <property type="term" value="F:metallopeptidase activity"/>
    <property type="evidence" value="ECO:0007669"/>
    <property type="project" value="UniProtKB-KW"/>
</dbReference>
<evidence type="ECO:0000256" key="7">
    <source>
        <dbReference type="SAM" id="SignalP"/>
    </source>
</evidence>
<evidence type="ECO:0000256" key="4">
    <source>
        <dbReference type="ARBA" id="ARBA00022833"/>
    </source>
</evidence>
<dbReference type="RefSeq" id="WP_378016440.1">
    <property type="nucleotide sequence ID" value="NZ_JBHSKT010000003.1"/>
</dbReference>
<feature type="signal peptide" evidence="7">
    <location>
        <begin position="1"/>
        <end position="25"/>
    </location>
</feature>
<dbReference type="InterPro" id="IPR051156">
    <property type="entry name" value="Mito/Outer_Membr_Metalloprot"/>
</dbReference>
<keyword evidence="7" id="KW-0732">Signal</keyword>
<evidence type="ECO:0000259" key="8">
    <source>
        <dbReference type="Pfam" id="PF01435"/>
    </source>
</evidence>
<keyword evidence="10" id="KW-1185">Reference proteome</keyword>
<evidence type="ECO:0000256" key="6">
    <source>
        <dbReference type="RuleBase" id="RU003983"/>
    </source>
</evidence>
<comment type="caution">
    <text evidence="9">The sequence shown here is derived from an EMBL/GenBank/DDBJ whole genome shotgun (WGS) entry which is preliminary data.</text>
</comment>